<accession>A0A8K0DSL1</accession>
<evidence type="ECO:0000313" key="3">
    <source>
        <dbReference type="Proteomes" id="UP000796880"/>
    </source>
</evidence>
<comment type="caution">
    <text evidence="2">The sequence shown here is derived from an EMBL/GenBank/DDBJ whole genome shotgun (WGS) entry which is preliminary data.</text>
</comment>
<evidence type="ECO:0000256" key="1">
    <source>
        <dbReference type="SAM" id="MobiDB-lite"/>
    </source>
</evidence>
<keyword evidence="3" id="KW-1185">Reference proteome</keyword>
<protein>
    <submittedName>
        <fullName evidence="2">Uncharacterized protein</fullName>
    </submittedName>
</protein>
<gene>
    <name evidence="2" type="ORF">FNV43_RR24530</name>
</gene>
<dbReference type="Proteomes" id="UP000796880">
    <property type="component" value="Unassembled WGS sequence"/>
</dbReference>
<feature type="compositionally biased region" description="Basic and acidic residues" evidence="1">
    <location>
        <begin position="102"/>
        <end position="114"/>
    </location>
</feature>
<dbReference type="AlphaFoldDB" id="A0A8K0DSL1"/>
<organism evidence="2 3">
    <name type="scientific">Rhamnella rubrinervis</name>
    <dbReference type="NCBI Taxonomy" id="2594499"/>
    <lineage>
        <taxon>Eukaryota</taxon>
        <taxon>Viridiplantae</taxon>
        <taxon>Streptophyta</taxon>
        <taxon>Embryophyta</taxon>
        <taxon>Tracheophyta</taxon>
        <taxon>Spermatophyta</taxon>
        <taxon>Magnoliopsida</taxon>
        <taxon>eudicotyledons</taxon>
        <taxon>Gunneridae</taxon>
        <taxon>Pentapetalae</taxon>
        <taxon>rosids</taxon>
        <taxon>fabids</taxon>
        <taxon>Rosales</taxon>
        <taxon>Rhamnaceae</taxon>
        <taxon>rhamnoid group</taxon>
        <taxon>Rhamneae</taxon>
        <taxon>Rhamnella</taxon>
    </lineage>
</organism>
<sequence>MKSLLTILSEDSFCSARYWLALEGGVSEHRVEQEPEEKGPSDQQTEHIQEGIPLPIFEVPYLHVLEGYIRLLYGVSTDPLWASYPTANMGKLKMMISKAELEATKKKKRDKQDALKGGASSQTDKDEECPTFMVVVKPSSLPIAIPSGDSPPSKR</sequence>
<evidence type="ECO:0000313" key="2">
    <source>
        <dbReference type="EMBL" id="KAF3433428.1"/>
    </source>
</evidence>
<reference evidence="2" key="1">
    <citation type="submission" date="2020-03" db="EMBL/GenBank/DDBJ databases">
        <title>A high-quality chromosome-level genome assembly of a woody plant with both climbing and erect habits, Rhamnella rubrinervis.</title>
        <authorList>
            <person name="Lu Z."/>
            <person name="Yang Y."/>
            <person name="Zhu X."/>
            <person name="Sun Y."/>
        </authorList>
    </citation>
    <scope>NUCLEOTIDE SEQUENCE</scope>
    <source>
        <strain evidence="2">BYM</strain>
        <tissue evidence="2">Leaf</tissue>
    </source>
</reference>
<feature type="region of interest" description="Disordered" evidence="1">
    <location>
        <begin position="102"/>
        <end position="131"/>
    </location>
</feature>
<proteinExistence type="predicted"/>
<name>A0A8K0DSL1_9ROSA</name>
<dbReference type="EMBL" id="VOIH02000011">
    <property type="protein sequence ID" value="KAF3433428.1"/>
    <property type="molecule type" value="Genomic_DNA"/>
</dbReference>